<evidence type="ECO:0008006" key="4">
    <source>
        <dbReference type="Google" id="ProtNLM"/>
    </source>
</evidence>
<dbReference type="Pfam" id="PF20721">
    <property type="entry name" value="C19orf12"/>
    <property type="match status" value="2"/>
</dbReference>
<keyword evidence="3" id="KW-1185">Reference proteome</keyword>
<gene>
    <name evidence="2" type="primary">LOC115280239</name>
</gene>
<comment type="similarity">
    <text evidence="1">Belongs to the C19orf12 family.</text>
</comment>
<protein>
    <recommendedName>
        <fullName evidence="4">Neurodegeneration with brain iron accumulation 4</fullName>
    </recommendedName>
</protein>
<dbReference type="InterPro" id="IPR033369">
    <property type="entry name" value="C19orf12"/>
</dbReference>
<dbReference type="Ensembl" id="ENSSSUT00005026604.1">
    <property type="protein sequence ID" value="ENSSSUP00005023230.1"/>
    <property type="gene ID" value="ENSSSUG00005015100.1"/>
</dbReference>
<evidence type="ECO:0000313" key="2">
    <source>
        <dbReference type="Ensembl" id="ENSSSUP00005023230.1"/>
    </source>
</evidence>
<dbReference type="PANTHER" id="PTHR31493">
    <property type="entry name" value="NAZO FAMILY MEMBER"/>
    <property type="match status" value="1"/>
</dbReference>
<dbReference type="PANTHER" id="PTHR31493:SF1">
    <property type="entry name" value="PROTEIN C19ORF12"/>
    <property type="match status" value="1"/>
</dbReference>
<sequence length="282" mass="30358">MPILVGDVMKLLCSISEERKMKAAIKHSGKGALVTGAMAFAGGMVGGPPGIAVGGVVGGILGAWMTSGQFKPIPQIIMELPPAEQRKLFNQVTTIIGHLDWMDAVQLTTLVMGSEALKQQLLAMLVNYVTKELQAEVQRAKKPILVGDVMKLLCSISEERKMKAAIKHSGKGALVTGAMAFAGGMVGGPPGIAVGAVFGGLLRAWMTSHQFKPISQIIMELPPVEQRKLFNQVTTIIGHLDWMDAEQLTTLVMGSKALKQQLLAMLEKYVNRQLKVKVQYDD</sequence>
<reference evidence="2" key="3">
    <citation type="submission" date="2025-09" db="UniProtKB">
        <authorList>
            <consortium name="Ensembl"/>
        </authorList>
    </citation>
    <scope>IDENTIFICATION</scope>
</reference>
<accession>A0A673UPY4</accession>
<reference evidence="2 3" key="1">
    <citation type="submission" date="2019-05" db="EMBL/GenBank/DDBJ databases">
        <title>A Chromosome-scale Meerkat (S. suricatta) Genome Assembly.</title>
        <authorList>
            <person name="Dudchenko O."/>
            <person name="Lieberman Aiden E."/>
            <person name="Tung J."/>
            <person name="Barreiro L.B."/>
            <person name="Clutton-Brock T.H."/>
        </authorList>
    </citation>
    <scope>NUCLEOTIDE SEQUENCE [LARGE SCALE GENOMIC DNA]</scope>
</reference>
<dbReference type="Proteomes" id="UP000472268">
    <property type="component" value="Chromosome 16"/>
</dbReference>
<dbReference type="AlphaFoldDB" id="A0A673UPY4"/>
<proteinExistence type="inferred from homology"/>
<reference evidence="2" key="2">
    <citation type="submission" date="2025-08" db="UniProtKB">
        <authorList>
            <consortium name="Ensembl"/>
        </authorList>
    </citation>
    <scope>IDENTIFICATION</scope>
</reference>
<name>A0A673UPY4_SURSU</name>
<organism evidence="2 3">
    <name type="scientific">Suricata suricatta</name>
    <name type="common">Meerkat</name>
    <dbReference type="NCBI Taxonomy" id="37032"/>
    <lineage>
        <taxon>Eukaryota</taxon>
        <taxon>Metazoa</taxon>
        <taxon>Chordata</taxon>
        <taxon>Craniata</taxon>
        <taxon>Vertebrata</taxon>
        <taxon>Euteleostomi</taxon>
        <taxon>Mammalia</taxon>
        <taxon>Eutheria</taxon>
        <taxon>Laurasiatheria</taxon>
        <taxon>Carnivora</taxon>
        <taxon>Feliformia</taxon>
        <taxon>Herpestidae</taxon>
        <taxon>Suricata</taxon>
    </lineage>
</organism>
<evidence type="ECO:0000313" key="3">
    <source>
        <dbReference type="Proteomes" id="UP000472268"/>
    </source>
</evidence>
<evidence type="ECO:0000256" key="1">
    <source>
        <dbReference type="ARBA" id="ARBA00029457"/>
    </source>
</evidence>